<name>A0ABW6S9Y7_9NOCA</name>
<dbReference type="Proteomes" id="UP001601992">
    <property type="component" value="Unassembled WGS sequence"/>
</dbReference>
<dbReference type="SUPFAM" id="SSF53474">
    <property type="entry name" value="alpha/beta-Hydrolases"/>
    <property type="match status" value="1"/>
</dbReference>
<comment type="caution">
    <text evidence="2">The sequence shown here is derived from an EMBL/GenBank/DDBJ whole genome shotgun (WGS) entry which is preliminary data.</text>
</comment>
<dbReference type="RefSeq" id="WP_040822163.1">
    <property type="nucleotide sequence ID" value="NZ_JBIAQY010000016.1"/>
</dbReference>
<dbReference type="Gene3D" id="3.40.50.1820">
    <property type="entry name" value="alpha/beta hydrolase"/>
    <property type="match status" value="1"/>
</dbReference>
<proteinExistence type="predicted"/>
<dbReference type="InterPro" id="IPR029058">
    <property type="entry name" value="AB_hydrolase_fold"/>
</dbReference>
<keyword evidence="2" id="KW-0378">Hydrolase</keyword>
<evidence type="ECO:0000313" key="2">
    <source>
        <dbReference type="EMBL" id="MFF3573072.1"/>
    </source>
</evidence>
<dbReference type="EMBL" id="JBIAQY010000016">
    <property type="protein sequence ID" value="MFF3573072.1"/>
    <property type="molecule type" value="Genomic_DNA"/>
</dbReference>
<protein>
    <submittedName>
        <fullName evidence="2">Alpha/beta fold hydrolase</fullName>
    </submittedName>
</protein>
<evidence type="ECO:0000313" key="3">
    <source>
        <dbReference type="Proteomes" id="UP001601992"/>
    </source>
</evidence>
<accession>A0ABW6S9Y7</accession>
<evidence type="ECO:0000259" key="1">
    <source>
        <dbReference type="Pfam" id="PF12697"/>
    </source>
</evidence>
<keyword evidence="3" id="KW-1185">Reference proteome</keyword>
<gene>
    <name evidence="2" type="ORF">ACFYXQ_35445</name>
</gene>
<dbReference type="InterPro" id="IPR000073">
    <property type="entry name" value="AB_hydrolase_1"/>
</dbReference>
<organism evidence="2 3">
    <name type="scientific">Nocardia jiangxiensis</name>
    <dbReference type="NCBI Taxonomy" id="282685"/>
    <lineage>
        <taxon>Bacteria</taxon>
        <taxon>Bacillati</taxon>
        <taxon>Actinomycetota</taxon>
        <taxon>Actinomycetes</taxon>
        <taxon>Mycobacteriales</taxon>
        <taxon>Nocardiaceae</taxon>
        <taxon>Nocardia</taxon>
    </lineage>
</organism>
<dbReference type="Pfam" id="PF12697">
    <property type="entry name" value="Abhydrolase_6"/>
    <property type="match status" value="1"/>
</dbReference>
<dbReference type="GO" id="GO:0016787">
    <property type="term" value="F:hydrolase activity"/>
    <property type="evidence" value="ECO:0007669"/>
    <property type="project" value="UniProtKB-KW"/>
</dbReference>
<sequence>MSIPVTAGTLAAPDVRLYYELRGSGPLVGLVGSPMHAAPFAGLAEQLAREYTVLTTDPRGHFGSALNDPEADSTPELRAQDLARLLRHIAAGPAVVLGSSGGAITTLALLQSAPELVSLAVAHEPPLAELLDDRPAMRARRKDIVATFREDEIAGIRKFFSYAELELPEDRFQQMFGNRAPADIANDRYFYLHELEGTSGWQPDLDALRGVRDRLVIGIGEASAGVFCDRTSRALGAELGIEPTLFPGGHVGFVENPAVFAARLREVVG</sequence>
<reference evidence="2 3" key="1">
    <citation type="submission" date="2024-10" db="EMBL/GenBank/DDBJ databases">
        <title>The Natural Products Discovery Center: Release of the First 8490 Sequenced Strains for Exploring Actinobacteria Biosynthetic Diversity.</title>
        <authorList>
            <person name="Kalkreuter E."/>
            <person name="Kautsar S.A."/>
            <person name="Yang D."/>
            <person name="Bader C.D."/>
            <person name="Teijaro C.N."/>
            <person name="Fluegel L."/>
            <person name="Davis C.M."/>
            <person name="Simpson J.R."/>
            <person name="Lauterbach L."/>
            <person name="Steele A.D."/>
            <person name="Gui C."/>
            <person name="Meng S."/>
            <person name="Li G."/>
            <person name="Viehrig K."/>
            <person name="Ye F."/>
            <person name="Su P."/>
            <person name="Kiefer A.F."/>
            <person name="Nichols A."/>
            <person name="Cepeda A.J."/>
            <person name="Yan W."/>
            <person name="Fan B."/>
            <person name="Jiang Y."/>
            <person name="Adhikari A."/>
            <person name="Zheng C.-J."/>
            <person name="Schuster L."/>
            <person name="Cowan T.M."/>
            <person name="Smanski M.J."/>
            <person name="Chevrette M.G."/>
            <person name="De Carvalho L.P.S."/>
            <person name="Shen B."/>
        </authorList>
    </citation>
    <scope>NUCLEOTIDE SEQUENCE [LARGE SCALE GENOMIC DNA]</scope>
    <source>
        <strain evidence="2 3">NPDC002593</strain>
    </source>
</reference>
<feature type="domain" description="AB hydrolase-1" evidence="1">
    <location>
        <begin position="32"/>
        <end position="262"/>
    </location>
</feature>